<evidence type="ECO:0000313" key="3">
    <source>
        <dbReference type="Proteomes" id="UP000005984"/>
    </source>
</evidence>
<dbReference type="eggNOG" id="COG0834">
    <property type="taxonomic scope" value="Bacteria"/>
</dbReference>
<evidence type="ECO:0000313" key="2">
    <source>
        <dbReference type="EMBL" id="EEI86821.1"/>
    </source>
</evidence>
<name>C2BE44_9FIRM</name>
<dbReference type="Proteomes" id="UP000005984">
    <property type="component" value="Unassembled WGS sequence"/>
</dbReference>
<proteinExistence type="predicted"/>
<dbReference type="AlphaFoldDB" id="C2BE44"/>
<comment type="caution">
    <text evidence="2">The sequence shown here is derived from an EMBL/GenBank/DDBJ whole genome shotgun (WGS) entry which is preliminary data.</text>
</comment>
<feature type="domain" description="Solute-binding protein family 3/N-terminal" evidence="1">
    <location>
        <begin position="1"/>
        <end position="32"/>
    </location>
</feature>
<sequence>KNNPKFGEALNAALEKIKADGRFAKLSEKWFGLDVSQPPK</sequence>
<gene>
    <name evidence="2" type="ORF">HMPREF0072_0614</name>
</gene>
<protein>
    <recommendedName>
        <fullName evidence="1">Solute-binding protein family 3/N-terminal domain-containing protein</fullName>
    </recommendedName>
</protein>
<reference evidence="2 3" key="1">
    <citation type="submission" date="2008-10" db="EMBL/GenBank/DDBJ databases">
        <authorList>
            <person name="Qin X."/>
            <person name="Bachman B."/>
            <person name="Battles P."/>
            <person name="Bell A."/>
            <person name="Bess C."/>
            <person name="Bickham C."/>
            <person name="Chaboub L."/>
            <person name="Chen D."/>
            <person name="Coyle M."/>
            <person name="Deiros D.R."/>
            <person name="Dinh H."/>
            <person name="Forbes L."/>
            <person name="Fowler G."/>
            <person name="Francisco L."/>
            <person name="Fu Q."/>
            <person name="Gubbala S."/>
            <person name="Hale W."/>
            <person name="Han Y."/>
            <person name="Hemphill L."/>
            <person name="Highlander S.K."/>
            <person name="Hirani K."/>
            <person name="Hogues M."/>
            <person name="Jackson L."/>
            <person name="Jakkamsetti A."/>
            <person name="Javaid M."/>
            <person name="Jiang H."/>
            <person name="Korchina V."/>
            <person name="Kovar C."/>
            <person name="Lara F."/>
            <person name="Lee S."/>
            <person name="Mata R."/>
            <person name="Mathew T."/>
            <person name="Moen C."/>
            <person name="Morales K."/>
            <person name="Munidasa M."/>
            <person name="Nazareth L."/>
            <person name="Ngo R."/>
            <person name="Nguyen L."/>
            <person name="Okwuonu G."/>
            <person name="Ongeri F."/>
            <person name="Patil S."/>
            <person name="Petrosino J."/>
            <person name="Pham C."/>
            <person name="Pham P."/>
            <person name="Pu L.-L."/>
            <person name="Puazo M."/>
            <person name="Raj R."/>
            <person name="Reid J."/>
            <person name="Rouhana J."/>
            <person name="Saada N."/>
            <person name="Shang Y."/>
            <person name="Simmons D."/>
            <person name="Thornton R."/>
            <person name="Warren J."/>
            <person name="Weissenberger G."/>
            <person name="Zhang J."/>
            <person name="Zhang L."/>
            <person name="Zhou C."/>
            <person name="Zhu D."/>
            <person name="Muzny D."/>
            <person name="Worley K."/>
            <person name="Gibbs R."/>
        </authorList>
    </citation>
    <scope>NUCLEOTIDE SEQUENCE [LARGE SCALE GENOMIC DNA]</scope>
    <source>
        <strain evidence="2 3">ATCC 51172</strain>
    </source>
</reference>
<dbReference type="RefSeq" id="WP_004830677.1">
    <property type="nucleotide sequence ID" value="NZ_GG666129.1"/>
</dbReference>
<accession>C2BE44</accession>
<dbReference type="SUPFAM" id="SSF53850">
    <property type="entry name" value="Periplasmic binding protein-like II"/>
    <property type="match status" value="1"/>
</dbReference>
<evidence type="ECO:0000259" key="1">
    <source>
        <dbReference type="Pfam" id="PF00497"/>
    </source>
</evidence>
<dbReference type="EMBL" id="ABYO01000140">
    <property type="protein sequence ID" value="EEI86821.1"/>
    <property type="molecule type" value="Genomic_DNA"/>
</dbReference>
<dbReference type="InterPro" id="IPR001638">
    <property type="entry name" value="Solute-binding_3/MltF_N"/>
</dbReference>
<dbReference type="Pfam" id="PF00497">
    <property type="entry name" value="SBP_bac_3"/>
    <property type="match status" value="1"/>
</dbReference>
<organism evidence="2 3">
    <name type="scientific">Anaerococcus lactolyticus ATCC 51172</name>
    <dbReference type="NCBI Taxonomy" id="525254"/>
    <lineage>
        <taxon>Bacteria</taxon>
        <taxon>Bacillati</taxon>
        <taxon>Bacillota</taxon>
        <taxon>Tissierellia</taxon>
        <taxon>Tissierellales</taxon>
        <taxon>Peptoniphilaceae</taxon>
        <taxon>Anaerococcus</taxon>
    </lineage>
</organism>
<feature type="non-terminal residue" evidence="2">
    <location>
        <position position="1"/>
    </location>
</feature>
<dbReference type="HOGENOM" id="CLU_3280878_0_0_9"/>
<dbReference type="Gene3D" id="3.40.190.10">
    <property type="entry name" value="Periplasmic binding protein-like II"/>
    <property type="match status" value="1"/>
</dbReference>
<keyword evidence="3" id="KW-1185">Reference proteome</keyword>